<keyword evidence="1" id="KW-1133">Transmembrane helix</keyword>
<name>A0A3B1A470_9ZZZZ</name>
<evidence type="ECO:0000256" key="1">
    <source>
        <dbReference type="SAM" id="Phobius"/>
    </source>
</evidence>
<keyword evidence="1" id="KW-0812">Transmembrane</keyword>
<gene>
    <name evidence="2" type="ORF">MNBD_GAMMA19-1883</name>
</gene>
<organism evidence="2">
    <name type="scientific">hydrothermal vent metagenome</name>
    <dbReference type="NCBI Taxonomy" id="652676"/>
    <lineage>
        <taxon>unclassified sequences</taxon>
        <taxon>metagenomes</taxon>
        <taxon>ecological metagenomes</taxon>
    </lineage>
</organism>
<protein>
    <submittedName>
        <fullName evidence="2">Uncharacterized protein</fullName>
    </submittedName>
</protein>
<reference evidence="2" key="1">
    <citation type="submission" date="2018-06" db="EMBL/GenBank/DDBJ databases">
        <authorList>
            <person name="Zhirakovskaya E."/>
        </authorList>
    </citation>
    <scope>NUCLEOTIDE SEQUENCE</scope>
</reference>
<evidence type="ECO:0000313" key="2">
    <source>
        <dbReference type="EMBL" id="VAW94387.1"/>
    </source>
</evidence>
<dbReference type="EMBL" id="UOFV01000017">
    <property type="protein sequence ID" value="VAW94387.1"/>
    <property type="molecule type" value="Genomic_DNA"/>
</dbReference>
<dbReference type="AlphaFoldDB" id="A0A3B1A470"/>
<proteinExistence type="predicted"/>
<sequence>MVTPEQARQPDNLLFLRITGVVLLVMLLISAWARSYSEHVSLPRYCDNPQSTLTHLEQVIRAPRPAGDDSRRPYIIAAKLLFLLPREPEETELTYLSRVRKHIEDTCR</sequence>
<feature type="transmembrane region" description="Helical" evidence="1">
    <location>
        <begin position="14"/>
        <end position="33"/>
    </location>
</feature>
<keyword evidence="1" id="KW-0472">Membrane</keyword>
<accession>A0A3B1A470</accession>